<dbReference type="Gene3D" id="3.40.50.1820">
    <property type="entry name" value="alpha/beta hydrolase"/>
    <property type="match status" value="1"/>
</dbReference>
<dbReference type="RefSeq" id="WP_380858884.1">
    <property type="nucleotide sequence ID" value="NZ_JBHRXV010000004.1"/>
</dbReference>
<sequence length="272" mass="29483">MTRPTNSIVFVHGAWMTARSWDNFLPPFEAAGYTVHVPTWPGLDGLSAAEINKAPPAGLGSLRIGQIVDHYADFIRTLPEPPVLIGHSFGGLIVQLLLDRGLGAAGIALDPAPIGGVPAGWRALLSAFPILARWNGWNRPYALDLGEFAAKFANAAPAGQQAEAHRSVVIPTPGRIFYQAAFMLGTWISPKRRNVPLLVTGGERDNLVTPFMSRLTYLQQKRSPARTDYRLFKGRSHFLTAEPGWEEVAATSVAWLDTVLGTTADRPLRAAA</sequence>
<organism evidence="2 3">
    <name type="scientific">Sphingoaurantiacus capsulatus</name>
    <dbReference type="NCBI Taxonomy" id="1771310"/>
    <lineage>
        <taxon>Bacteria</taxon>
        <taxon>Pseudomonadati</taxon>
        <taxon>Pseudomonadota</taxon>
        <taxon>Alphaproteobacteria</taxon>
        <taxon>Sphingomonadales</taxon>
        <taxon>Sphingosinicellaceae</taxon>
        <taxon>Sphingoaurantiacus</taxon>
    </lineage>
</organism>
<evidence type="ECO:0000313" key="3">
    <source>
        <dbReference type="Proteomes" id="UP001595615"/>
    </source>
</evidence>
<name>A0ABV7XA30_9SPHN</name>
<dbReference type="Proteomes" id="UP001595615">
    <property type="component" value="Unassembled WGS sequence"/>
</dbReference>
<accession>A0ABV7XA30</accession>
<dbReference type="PANTHER" id="PTHR43194:SF2">
    <property type="entry name" value="PEROXISOMAL MEMBRANE PROTEIN LPX1"/>
    <property type="match status" value="1"/>
</dbReference>
<dbReference type="Pfam" id="PF12697">
    <property type="entry name" value="Abhydrolase_6"/>
    <property type="match status" value="1"/>
</dbReference>
<keyword evidence="2" id="KW-0378">Hydrolase</keyword>
<dbReference type="InterPro" id="IPR029058">
    <property type="entry name" value="AB_hydrolase_fold"/>
</dbReference>
<dbReference type="EMBL" id="JBHRXV010000004">
    <property type="protein sequence ID" value="MFC3712295.1"/>
    <property type="molecule type" value="Genomic_DNA"/>
</dbReference>
<evidence type="ECO:0000259" key="1">
    <source>
        <dbReference type="Pfam" id="PF12697"/>
    </source>
</evidence>
<dbReference type="PANTHER" id="PTHR43194">
    <property type="entry name" value="HYDROLASE ALPHA/BETA FOLD FAMILY"/>
    <property type="match status" value="1"/>
</dbReference>
<dbReference type="InterPro" id="IPR000073">
    <property type="entry name" value="AB_hydrolase_1"/>
</dbReference>
<feature type="domain" description="AB hydrolase-1" evidence="1">
    <location>
        <begin position="8"/>
        <end position="250"/>
    </location>
</feature>
<keyword evidence="3" id="KW-1185">Reference proteome</keyword>
<dbReference type="SUPFAM" id="SSF53474">
    <property type="entry name" value="alpha/beta-Hydrolases"/>
    <property type="match status" value="1"/>
</dbReference>
<comment type="caution">
    <text evidence="2">The sequence shown here is derived from an EMBL/GenBank/DDBJ whole genome shotgun (WGS) entry which is preliminary data.</text>
</comment>
<gene>
    <name evidence="2" type="ORF">ACFOMD_06925</name>
</gene>
<reference evidence="3" key="1">
    <citation type="journal article" date="2019" name="Int. J. Syst. Evol. Microbiol.">
        <title>The Global Catalogue of Microorganisms (GCM) 10K type strain sequencing project: providing services to taxonomists for standard genome sequencing and annotation.</title>
        <authorList>
            <consortium name="The Broad Institute Genomics Platform"/>
            <consortium name="The Broad Institute Genome Sequencing Center for Infectious Disease"/>
            <person name="Wu L."/>
            <person name="Ma J."/>
        </authorList>
    </citation>
    <scope>NUCLEOTIDE SEQUENCE [LARGE SCALE GENOMIC DNA]</scope>
    <source>
        <strain evidence="3">KCTC 42644</strain>
    </source>
</reference>
<proteinExistence type="predicted"/>
<evidence type="ECO:0000313" key="2">
    <source>
        <dbReference type="EMBL" id="MFC3712295.1"/>
    </source>
</evidence>
<dbReference type="InterPro" id="IPR050228">
    <property type="entry name" value="Carboxylesterase_BioH"/>
</dbReference>
<dbReference type="GO" id="GO:0016787">
    <property type="term" value="F:hydrolase activity"/>
    <property type="evidence" value="ECO:0007669"/>
    <property type="project" value="UniProtKB-KW"/>
</dbReference>
<protein>
    <submittedName>
        <fullName evidence="2">Alpha/beta hydrolase</fullName>
    </submittedName>
</protein>